<evidence type="ECO:0000259" key="4">
    <source>
        <dbReference type="Pfam" id="PF18962"/>
    </source>
</evidence>
<evidence type="ECO:0000256" key="1">
    <source>
        <dbReference type="ARBA" id="ARBA00022729"/>
    </source>
</evidence>
<dbReference type="InterPro" id="IPR039331">
    <property type="entry name" value="PAPs-like"/>
</dbReference>
<organism evidence="5 6">
    <name type="scientific">Aureispira anguillae</name>
    <dbReference type="NCBI Taxonomy" id="2864201"/>
    <lineage>
        <taxon>Bacteria</taxon>
        <taxon>Pseudomonadati</taxon>
        <taxon>Bacteroidota</taxon>
        <taxon>Saprospiria</taxon>
        <taxon>Saprospirales</taxon>
        <taxon>Saprospiraceae</taxon>
        <taxon>Aureispira</taxon>
    </lineage>
</organism>
<dbReference type="EMBL" id="AP026867">
    <property type="protein sequence ID" value="BDS11977.1"/>
    <property type="molecule type" value="Genomic_DNA"/>
</dbReference>
<dbReference type="Gene3D" id="3.60.21.10">
    <property type="match status" value="1"/>
</dbReference>
<dbReference type="SUPFAM" id="SSF56300">
    <property type="entry name" value="Metallo-dependent phosphatases"/>
    <property type="match status" value="1"/>
</dbReference>
<dbReference type="PANTHER" id="PTHR22953:SF153">
    <property type="entry name" value="PURPLE ACID PHOSPHATASE"/>
    <property type="match status" value="1"/>
</dbReference>
<evidence type="ECO:0000313" key="6">
    <source>
        <dbReference type="Proteomes" id="UP001060919"/>
    </source>
</evidence>
<dbReference type="Pfam" id="PF16656">
    <property type="entry name" value="Pur_ac_phosph_N"/>
    <property type="match status" value="1"/>
</dbReference>
<dbReference type="RefSeq" id="WP_264793105.1">
    <property type="nucleotide sequence ID" value="NZ_AP026867.1"/>
</dbReference>
<dbReference type="InterPro" id="IPR029052">
    <property type="entry name" value="Metallo-depent_PP-like"/>
</dbReference>
<dbReference type="Proteomes" id="UP001060919">
    <property type="component" value="Chromosome"/>
</dbReference>
<dbReference type="InterPro" id="IPR015914">
    <property type="entry name" value="PAPs_N"/>
</dbReference>
<sequence>MNFRMTTILQALILGLTLLLFAQEAIGQAKWVRATYRDDPSTTIVLGWTGGVGTLHYDTVDHGVNNHAAYAMSQVVDRSTNHKGNTHYFVRLNNLQPGTVYYFAIQGDATKRYSFRTISDDPNQAISFISGGDSRKRLSFLGIGDPPCWGNGCRETRQDLNTIVARIRPDFVAFTGDYIRNYDIPFTANSEDDWGEWFDDWELSIGPDGRLTPIIHSLGNHEDAVDLDQFFDVPNTDVYYATNFGGNLFRLYTLNSEPSDVCADVIQKNWFINDLQQNSTPSNSPYWKIVQYHQPMVPHANYSARTDLIDCWASEFATYGVRLACESHAHVLKTTYPLIYDPAADTLYHDLVRNDSLGAVFLGDGSWGAPPRPAYAPIDSVTQDVEQISGFFFININQERIQIKSVIPFPDSIANIPQLLDDHQGTLLPAGVPLWRPTNGSRCIIIPNYSPLLATQKVAKQRSPSAVVAPNPAQNYVTVRFKEMLKEEVTIEVYDARGKRCQSHTNIKSKNFKLDVSNLCSGVNFINIVTKKDVESHKIIITR</sequence>
<dbReference type="Pfam" id="PF00149">
    <property type="entry name" value="Metallophos"/>
    <property type="match status" value="1"/>
</dbReference>
<feature type="domain" description="Purple acid phosphatase N-terminal" evidence="3">
    <location>
        <begin position="32"/>
        <end position="117"/>
    </location>
</feature>
<protein>
    <submittedName>
        <fullName evidence="5">T9SS type A sorting domain-containing protein</fullName>
    </submittedName>
</protein>
<evidence type="ECO:0000259" key="2">
    <source>
        <dbReference type="Pfam" id="PF00149"/>
    </source>
</evidence>
<dbReference type="PANTHER" id="PTHR22953">
    <property type="entry name" value="ACID PHOSPHATASE RELATED"/>
    <property type="match status" value="1"/>
</dbReference>
<evidence type="ECO:0000313" key="5">
    <source>
        <dbReference type="EMBL" id="BDS11977.1"/>
    </source>
</evidence>
<evidence type="ECO:0000259" key="3">
    <source>
        <dbReference type="Pfam" id="PF16656"/>
    </source>
</evidence>
<dbReference type="NCBIfam" id="TIGR04183">
    <property type="entry name" value="Por_Secre_tail"/>
    <property type="match status" value="1"/>
</dbReference>
<reference evidence="5" key="1">
    <citation type="submission" date="2022-09" db="EMBL/GenBank/DDBJ databases">
        <title>Aureispira anguillicida sp. nov., isolated from Leptocephalus of Japanese eel Anguilla japonica.</title>
        <authorList>
            <person name="Yuasa K."/>
            <person name="Mekata T."/>
            <person name="Ikunari K."/>
        </authorList>
    </citation>
    <scope>NUCLEOTIDE SEQUENCE</scope>
    <source>
        <strain evidence="5">EL160426</strain>
    </source>
</reference>
<dbReference type="InterPro" id="IPR008963">
    <property type="entry name" value="Purple_acid_Pase-like_N"/>
</dbReference>
<accession>A0A915YFA3</accession>
<dbReference type="GO" id="GO:0003993">
    <property type="term" value="F:acid phosphatase activity"/>
    <property type="evidence" value="ECO:0007669"/>
    <property type="project" value="InterPro"/>
</dbReference>
<dbReference type="InterPro" id="IPR004843">
    <property type="entry name" value="Calcineurin-like_PHP"/>
</dbReference>
<dbReference type="Pfam" id="PF18962">
    <property type="entry name" value="Por_Secre_tail"/>
    <property type="match status" value="1"/>
</dbReference>
<gene>
    <name evidence="5" type="ORF">AsAng_0026920</name>
</gene>
<dbReference type="KEGG" id="aup:AsAng_0026920"/>
<feature type="domain" description="Secretion system C-terminal sorting" evidence="4">
    <location>
        <begin position="470"/>
        <end position="541"/>
    </location>
</feature>
<dbReference type="Gene3D" id="2.60.40.380">
    <property type="entry name" value="Purple acid phosphatase-like, N-terminal"/>
    <property type="match status" value="1"/>
</dbReference>
<dbReference type="GO" id="GO:0046872">
    <property type="term" value="F:metal ion binding"/>
    <property type="evidence" value="ECO:0007669"/>
    <property type="project" value="InterPro"/>
</dbReference>
<dbReference type="InterPro" id="IPR026444">
    <property type="entry name" value="Secre_tail"/>
</dbReference>
<feature type="domain" description="Calcineurin-like phosphoesterase" evidence="2">
    <location>
        <begin position="140"/>
        <end position="331"/>
    </location>
</feature>
<dbReference type="AlphaFoldDB" id="A0A915YFA3"/>
<keyword evidence="1" id="KW-0732">Signal</keyword>
<proteinExistence type="predicted"/>
<dbReference type="SUPFAM" id="SSF49363">
    <property type="entry name" value="Purple acid phosphatase, N-terminal domain"/>
    <property type="match status" value="1"/>
</dbReference>
<keyword evidence="6" id="KW-1185">Reference proteome</keyword>
<name>A0A915YFA3_9BACT</name>